<organism evidence="1 2">
    <name type="scientific">Cupriavidus taiwanensis</name>
    <dbReference type="NCBI Taxonomy" id="164546"/>
    <lineage>
        <taxon>Bacteria</taxon>
        <taxon>Pseudomonadati</taxon>
        <taxon>Pseudomonadota</taxon>
        <taxon>Betaproteobacteria</taxon>
        <taxon>Burkholderiales</taxon>
        <taxon>Burkholderiaceae</taxon>
        <taxon>Cupriavidus</taxon>
    </lineage>
</organism>
<dbReference type="Proteomes" id="UP000256780">
    <property type="component" value="Chromosome CBM2587_b"/>
</dbReference>
<dbReference type="AlphaFoldDB" id="A0A975XEK7"/>
<reference evidence="1 2" key="1">
    <citation type="submission" date="2018-01" db="EMBL/GenBank/DDBJ databases">
        <authorList>
            <person name="Clerissi C."/>
        </authorList>
    </citation>
    <scope>NUCLEOTIDE SEQUENCE [LARGE SCALE GENOMIC DNA]</scope>
    <source>
        <strain evidence="1">Cupriavidus sp. LMG 19464</strain>
    </source>
</reference>
<evidence type="ECO:0000313" key="2">
    <source>
        <dbReference type="Proteomes" id="UP000256780"/>
    </source>
</evidence>
<protein>
    <submittedName>
        <fullName evidence="1">Uncharacterized protein</fullName>
    </submittedName>
</protein>
<sequence length="63" mass="7207">MNSLIFYCRVCLCVHCGRASRHVVVHNGCRPVQGRAIFFTNFYGTVSYRVRVRPVDADITLCE</sequence>
<evidence type="ECO:0000313" key="1">
    <source>
        <dbReference type="EMBL" id="SOY67913.1"/>
    </source>
</evidence>
<dbReference type="EMBL" id="OFSQ01000038">
    <property type="protein sequence ID" value="SOY67913.1"/>
    <property type="molecule type" value="Genomic_DNA"/>
</dbReference>
<proteinExistence type="predicted"/>
<gene>
    <name evidence="1" type="ORF">CBM2587_B90363</name>
</gene>
<accession>A0A975XEK7</accession>
<name>A0A975XEK7_9BURK</name>
<comment type="caution">
    <text evidence="1">The sequence shown here is derived from an EMBL/GenBank/DDBJ whole genome shotgun (WGS) entry which is preliminary data.</text>
</comment>